<feature type="chain" id="PRO_5045367334" evidence="1">
    <location>
        <begin position="21"/>
        <end position="189"/>
    </location>
</feature>
<sequence length="189" mass="21374">MKRYNLLVVLLLLIFNVTSAQTSSVFGSVTEAKSKIEKTVPLVVQHLQKISTSQGDETILTNGKAALKKEYDALSAEFELYKGNMANCIVVKPKKASKCMNYHTQYFRNTLGIYDNYITYLTRKNGYLGVEDETFKKDFKPTEIATKIDKDFVSAAGAVKKMKGNNKMSYFDQLKSDDFKLQNFDTLAN</sequence>
<evidence type="ECO:0000313" key="2">
    <source>
        <dbReference type="EMBL" id="MCU7613872.1"/>
    </source>
</evidence>
<dbReference type="EMBL" id="JAOTEN010000001">
    <property type="protein sequence ID" value="MCU7613872.1"/>
    <property type="molecule type" value="Genomic_DNA"/>
</dbReference>
<evidence type="ECO:0000256" key="1">
    <source>
        <dbReference type="SAM" id="SignalP"/>
    </source>
</evidence>
<keyword evidence="3" id="KW-1185">Reference proteome</keyword>
<feature type="signal peptide" evidence="1">
    <location>
        <begin position="1"/>
        <end position="20"/>
    </location>
</feature>
<reference evidence="3" key="1">
    <citation type="submission" date="2023-07" db="EMBL/GenBank/DDBJ databases">
        <title>Chryseobacterium sp. GMJ5 Genome sequencing and assembly.</title>
        <authorList>
            <person name="Jung Y."/>
        </authorList>
    </citation>
    <scope>NUCLEOTIDE SEQUENCE [LARGE SCALE GENOMIC DNA]</scope>
    <source>
        <strain evidence="3">GMJ5</strain>
    </source>
</reference>
<dbReference type="RefSeq" id="WP_262989712.1">
    <property type="nucleotide sequence ID" value="NZ_JAOTEN010000001.1"/>
</dbReference>
<accession>A0ABT2VV45</accession>
<evidence type="ECO:0000313" key="3">
    <source>
        <dbReference type="Proteomes" id="UP001208114"/>
    </source>
</evidence>
<organism evidence="2 3">
    <name type="scientific">Chryseobacterium gilvum</name>
    <dbReference type="NCBI Taxonomy" id="2976534"/>
    <lineage>
        <taxon>Bacteria</taxon>
        <taxon>Pseudomonadati</taxon>
        <taxon>Bacteroidota</taxon>
        <taxon>Flavobacteriia</taxon>
        <taxon>Flavobacteriales</taxon>
        <taxon>Weeksellaceae</taxon>
        <taxon>Chryseobacterium group</taxon>
        <taxon>Chryseobacterium</taxon>
    </lineage>
</organism>
<comment type="caution">
    <text evidence="2">The sequence shown here is derived from an EMBL/GenBank/DDBJ whole genome shotgun (WGS) entry which is preliminary data.</text>
</comment>
<dbReference type="Proteomes" id="UP001208114">
    <property type="component" value="Unassembled WGS sequence"/>
</dbReference>
<proteinExistence type="predicted"/>
<gene>
    <name evidence="2" type="ORF">N0B16_05415</name>
</gene>
<name>A0ABT2VV45_9FLAO</name>
<protein>
    <submittedName>
        <fullName evidence="2">Uncharacterized protein</fullName>
    </submittedName>
</protein>
<keyword evidence="1" id="KW-0732">Signal</keyword>